<feature type="DNA-binding region" description="H-T-H motif" evidence="4">
    <location>
        <begin position="40"/>
        <end position="59"/>
    </location>
</feature>
<keyword evidence="1" id="KW-0805">Transcription regulation</keyword>
<evidence type="ECO:0000256" key="2">
    <source>
        <dbReference type="ARBA" id="ARBA00023125"/>
    </source>
</evidence>
<gene>
    <name evidence="6" type="ORF">AB0I48_22270</name>
</gene>
<keyword evidence="3" id="KW-0804">Transcription</keyword>
<organism evidence="6 7">
    <name type="scientific">Nocardia aurea</name>
    <dbReference type="NCBI Taxonomy" id="2144174"/>
    <lineage>
        <taxon>Bacteria</taxon>
        <taxon>Bacillati</taxon>
        <taxon>Actinomycetota</taxon>
        <taxon>Actinomycetes</taxon>
        <taxon>Mycobacteriales</taxon>
        <taxon>Nocardiaceae</taxon>
        <taxon>Nocardia</taxon>
    </lineage>
</organism>
<dbReference type="RefSeq" id="WP_109529441.1">
    <property type="nucleotide sequence ID" value="NZ_JBFAKC010000010.1"/>
</dbReference>
<evidence type="ECO:0000256" key="1">
    <source>
        <dbReference type="ARBA" id="ARBA00023015"/>
    </source>
</evidence>
<evidence type="ECO:0000256" key="3">
    <source>
        <dbReference type="ARBA" id="ARBA00023163"/>
    </source>
</evidence>
<dbReference type="PANTHER" id="PTHR30055">
    <property type="entry name" value="HTH-TYPE TRANSCRIPTIONAL REGULATOR RUTR"/>
    <property type="match status" value="1"/>
</dbReference>
<feature type="domain" description="HTH tetR-type" evidence="5">
    <location>
        <begin position="17"/>
        <end position="77"/>
    </location>
</feature>
<evidence type="ECO:0000259" key="5">
    <source>
        <dbReference type="PROSITE" id="PS50977"/>
    </source>
</evidence>
<proteinExistence type="predicted"/>
<dbReference type="SUPFAM" id="SSF46689">
    <property type="entry name" value="Homeodomain-like"/>
    <property type="match status" value="1"/>
</dbReference>
<keyword evidence="2 4" id="KW-0238">DNA-binding</keyword>
<evidence type="ECO:0000313" key="7">
    <source>
        <dbReference type="Proteomes" id="UP001551695"/>
    </source>
</evidence>
<comment type="caution">
    <text evidence="6">The sequence shown here is derived from an EMBL/GenBank/DDBJ whole genome shotgun (WGS) entry which is preliminary data.</text>
</comment>
<dbReference type="InterPro" id="IPR050109">
    <property type="entry name" value="HTH-type_TetR-like_transc_reg"/>
</dbReference>
<evidence type="ECO:0000256" key="4">
    <source>
        <dbReference type="PROSITE-ProRule" id="PRU00335"/>
    </source>
</evidence>
<accession>A0ABV3FY10</accession>
<sequence>MKTTRAYIQSGRAENAIATRARILAAAQELFLEKAFEDVTLAAVAKASGVSHQTVLNHFESKAGVVLGVAEALATQTDHARNAARPGDIGGAIAALVTEYERIGDANVRWAMSGDRFPELAAQMDVARAGHRTWLAAMFGDRLPTESPEREHVLDALHAATDVYVWKLLRRDLGRDRAETEKTMADLVVGVLRGIPK</sequence>
<dbReference type="PROSITE" id="PS50977">
    <property type="entry name" value="HTH_TETR_2"/>
    <property type="match status" value="1"/>
</dbReference>
<dbReference type="PRINTS" id="PR00455">
    <property type="entry name" value="HTHTETR"/>
</dbReference>
<name>A0ABV3FY10_9NOCA</name>
<reference evidence="6 7" key="1">
    <citation type="submission" date="2024-06" db="EMBL/GenBank/DDBJ databases">
        <title>The Natural Products Discovery Center: Release of the First 8490 Sequenced Strains for Exploring Actinobacteria Biosynthetic Diversity.</title>
        <authorList>
            <person name="Kalkreuter E."/>
            <person name="Kautsar S.A."/>
            <person name="Yang D."/>
            <person name="Bader C.D."/>
            <person name="Teijaro C.N."/>
            <person name="Fluegel L."/>
            <person name="Davis C.M."/>
            <person name="Simpson J.R."/>
            <person name="Lauterbach L."/>
            <person name="Steele A.D."/>
            <person name="Gui C."/>
            <person name="Meng S."/>
            <person name="Li G."/>
            <person name="Viehrig K."/>
            <person name="Ye F."/>
            <person name="Su P."/>
            <person name="Kiefer A.F."/>
            <person name="Nichols A."/>
            <person name="Cepeda A.J."/>
            <person name="Yan W."/>
            <person name="Fan B."/>
            <person name="Jiang Y."/>
            <person name="Adhikari A."/>
            <person name="Zheng C.-J."/>
            <person name="Schuster L."/>
            <person name="Cowan T.M."/>
            <person name="Smanski M.J."/>
            <person name="Chevrette M.G."/>
            <person name="De Carvalho L.P.S."/>
            <person name="Shen B."/>
        </authorList>
    </citation>
    <scope>NUCLEOTIDE SEQUENCE [LARGE SCALE GENOMIC DNA]</scope>
    <source>
        <strain evidence="6 7">NPDC050403</strain>
    </source>
</reference>
<dbReference type="PANTHER" id="PTHR30055:SF238">
    <property type="entry name" value="MYCOFACTOCIN BIOSYNTHESIS TRANSCRIPTIONAL REGULATOR MFTR-RELATED"/>
    <property type="match status" value="1"/>
</dbReference>
<dbReference type="InterPro" id="IPR001647">
    <property type="entry name" value="HTH_TetR"/>
</dbReference>
<dbReference type="Gene3D" id="1.10.357.10">
    <property type="entry name" value="Tetracycline Repressor, domain 2"/>
    <property type="match status" value="1"/>
</dbReference>
<keyword evidence="7" id="KW-1185">Reference proteome</keyword>
<protein>
    <submittedName>
        <fullName evidence="6">TetR/AcrR family transcriptional regulator</fullName>
    </submittedName>
</protein>
<dbReference type="EMBL" id="JBFAKC010000010">
    <property type="protein sequence ID" value="MEV0710299.1"/>
    <property type="molecule type" value="Genomic_DNA"/>
</dbReference>
<dbReference type="Pfam" id="PF00440">
    <property type="entry name" value="TetR_N"/>
    <property type="match status" value="1"/>
</dbReference>
<dbReference type="Proteomes" id="UP001551695">
    <property type="component" value="Unassembled WGS sequence"/>
</dbReference>
<dbReference type="InterPro" id="IPR009057">
    <property type="entry name" value="Homeodomain-like_sf"/>
</dbReference>
<evidence type="ECO:0000313" key="6">
    <source>
        <dbReference type="EMBL" id="MEV0710299.1"/>
    </source>
</evidence>